<sequence length="169" mass="19164">MNKSALKHLFHRDNVAAGETIFHELAKYGALGVLYQIYTRTTEAFDDLLQIKNYEGELCTHVAAKYHNGSLAIQLIEVVELMGADLNGRNSCAGETIFHRTVCDGDYELVEWLCKRPQIDLDARNYARLTAYQIACKRYDEQMKEIFRKAGADCEESEETSSEVSDGEE</sequence>
<evidence type="ECO:0000313" key="4">
    <source>
        <dbReference type="Proteomes" id="UP001549921"/>
    </source>
</evidence>
<dbReference type="Proteomes" id="UP001549921">
    <property type="component" value="Unassembled WGS sequence"/>
</dbReference>
<reference evidence="3 4" key="1">
    <citation type="submission" date="2024-06" db="EMBL/GenBank/DDBJ databases">
        <title>A chromosome-level genome assembly of beet webworm, Loxostege sticticalis.</title>
        <authorList>
            <person name="Zhang Y."/>
        </authorList>
    </citation>
    <scope>NUCLEOTIDE SEQUENCE [LARGE SCALE GENOMIC DNA]</scope>
    <source>
        <strain evidence="3">AQ028</strain>
        <tissue evidence="3">Male pupae</tissue>
    </source>
</reference>
<evidence type="ECO:0000256" key="2">
    <source>
        <dbReference type="ARBA" id="ARBA00023043"/>
    </source>
</evidence>
<keyword evidence="1" id="KW-0677">Repeat</keyword>
<accession>A0ABD0SXP5</accession>
<dbReference type="PANTHER" id="PTHR46680">
    <property type="entry name" value="NF-KAPPA-B INHIBITOR ALPHA"/>
    <property type="match status" value="1"/>
</dbReference>
<gene>
    <name evidence="3" type="ORF">ABMA28_003583</name>
</gene>
<comment type="caution">
    <text evidence="3">The sequence shown here is derived from an EMBL/GenBank/DDBJ whole genome shotgun (WGS) entry which is preliminary data.</text>
</comment>
<name>A0ABD0SXP5_LOXSC</name>
<organism evidence="3 4">
    <name type="scientific">Loxostege sticticalis</name>
    <name type="common">Beet webworm moth</name>
    <dbReference type="NCBI Taxonomy" id="481309"/>
    <lineage>
        <taxon>Eukaryota</taxon>
        <taxon>Metazoa</taxon>
        <taxon>Ecdysozoa</taxon>
        <taxon>Arthropoda</taxon>
        <taxon>Hexapoda</taxon>
        <taxon>Insecta</taxon>
        <taxon>Pterygota</taxon>
        <taxon>Neoptera</taxon>
        <taxon>Endopterygota</taxon>
        <taxon>Lepidoptera</taxon>
        <taxon>Glossata</taxon>
        <taxon>Ditrysia</taxon>
        <taxon>Pyraloidea</taxon>
        <taxon>Crambidae</taxon>
        <taxon>Pyraustinae</taxon>
        <taxon>Loxostege</taxon>
    </lineage>
</organism>
<protein>
    <submittedName>
        <fullName evidence="3">Uncharacterized protein</fullName>
    </submittedName>
</protein>
<dbReference type="InterPro" id="IPR036770">
    <property type="entry name" value="Ankyrin_rpt-contain_sf"/>
</dbReference>
<keyword evidence="2" id="KW-0040">ANK repeat</keyword>
<dbReference type="SUPFAM" id="SSF48403">
    <property type="entry name" value="Ankyrin repeat"/>
    <property type="match status" value="1"/>
</dbReference>
<evidence type="ECO:0000313" key="3">
    <source>
        <dbReference type="EMBL" id="KAL0830126.1"/>
    </source>
</evidence>
<evidence type="ECO:0000256" key="1">
    <source>
        <dbReference type="ARBA" id="ARBA00022737"/>
    </source>
</evidence>
<dbReference type="PANTHER" id="PTHR46680:SF1">
    <property type="entry name" value="NF-KAPPA-B INHIBITOR ALPHA"/>
    <property type="match status" value="1"/>
</dbReference>
<dbReference type="EMBL" id="JBEDNZ010000014">
    <property type="protein sequence ID" value="KAL0830126.1"/>
    <property type="molecule type" value="Genomic_DNA"/>
</dbReference>
<dbReference type="AlphaFoldDB" id="A0ABD0SXP5"/>
<proteinExistence type="predicted"/>
<dbReference type="InterPro" id="IPR051070">
    <property type="entry name" value="NF-kappa-B_inhibitor"/>
</dbReference>
<dbReference type="Gene3D" id="1.25.40.20">
    <property type="entry name" value="Ankyrin repeat-containing domain"/>
    <property type="match status" value="1"/>
</dbReference>